<dbReference type="InterPro" id="IPR008325">
    <property type="entry name" value="EipA-like"/>
</dbReference>
<sequence>MDGQKDLLEGTNRRGAFQRTRSAAVSYRPDHDERMTFMRYEFLKRMPSPGTRTLGLGLILAIAAFVSFALPVRQASAAPANNYSAQEIVDAGHSFFGSTSGGLAKVVERAFQQYGLPNGYILGQEGSGAFLAGLTYGEGQLNTKNAGEHPLYWQGPSLGFDYGGQGTRVMMLVYDLPSIDSVYTRFGGVSGQAFVVAGFGMTVLKNNNIVLVPIRTGLGARLGVNMGYLKVTPNPTWNPF</sequence>
<dbReference type="Proteomes" id="UP000012429">
    <property type="component" value="Unassembled WGS sequence"/>
</dbReference>
<gene>
    <name evidence="2" type="ORF">RHSP_24049</name>
</gene>
<evidence type="ECO:0000313" key="3">
    <source>
        <dbReference type="Proteomes" id="UP000012429"/>
    </source>
</evidence>
<evidence type="ECO:0000313" key="2">
    <source>
        <dbReference type="EMBL" id="ENN87177.1"/>
    </source>
</evidence>
<proteinExistence type="predicted"/>
<organism evidence="2 3">
    <name type="scientific">Rhizobium freirei PRF 81</name>
    <dbReference type="NCBI Taxonomy" id="363754"/>
    <lineage>
        <taxon>Bacteria</taxon>
        <taxon>Pseudomonadati</taxon>
        <taxon>Pseudomonadota</taxon>
        <taxon>Alphaproteobacteria</taxon>
        <taxon>Hyphomicrobiales</taxon>
        <taxon>Rhizobiaceae</taxon>
        <taxon>Rhizobium/Agrobacterium group</taxon>
        <taxon>Rhizobium</taxon>
    </lineage>
</organism>
<keyword evidence="1" id="KW-0812">Transmembrane</keyword>
<evidence type="ECO:0008006" key="4">
    <source>
        <dbReference type="Google" id="ProtNLM"/>
    </source>
</evidence>
<keyword evidence="1" id="KW-1133">Transmembrane helix</keyword>
<dbReference type="AlphaFoldDB" id="N6V852"/>
<evidence type="ECO:0000256" key="1">
    <source>
        <dbReference type="SAM" id="Phobius"/>
    </source>
</evidence>
<name>N6V852_9HYPH</name>
<comment type="caution">
    <text evidence="2">The sequence shown here is derived from an EMBL/GenBank/DDBJ whole genome shotgun (WGS) entry which is preliminary data.</text>
</comment>
<dbReference type="EMBL" id="AQHN01000056">
    <property type="protein sequence ID" value="ENN87177.1"/>
    <property type="molecule type" value="Genomic_DNA"/>
</dbReference>
<reference evidence="2 3" key="1">
    <citation type="journal article" date="2012" name="BMC Genomics">
        <title>Genomic basis of broad host range and environmental adaptability of Rhizobium tropici CIAT 899 and Rhizobium sp. PRF 81 which are used in inoculants for common bean (Phaseolus vulgaris L.).</title>
        <authorList>
            <person name="Ormeno-Orrillo E."/>
            <person name="Menna P."/>
            <person name="Almeida L.G."/>
            <person name="Ollero F.J."/>
            <person name="Nicolas M.F."/>
            <person name="Pains Rodrigues E."/>
            <person name="Shigueyoshi Nakatani A."/>
            <person name="Silva Batista J.S."/>
            <person name="Oliveira Chueire L.M."/>
            <person name="Souza R.C."/>
            <person name="Ribeiro Vasconcelos A.T."/>
            <person name="Megias M."/>
            <person name="Hungria M."/>
            <person name="Martinez-Romero E."/>
        </authorList>
    </citation>
    <scope>NUCLEOTIDE SEQUENCE [LARGE SCALE GENOMIC DNA]</scope>
    <source>
        <strain evidence="2 3">PRF 81</strain>
    </source>
</reference>
<dbReference type="Pfam" id="PF06577">
    <property type="entry name" value="EipA"/>
    <property type="match status" value="1"/>
</dbReference>
<feature type="transmembrane region" description="Helical" evidence="1">
    <location>
        <begin position="53"/>
        <end position="72"/>
    </location>
</feature>
<dbReference type="STRING" id="363754.RHSP_24049"/>
<protein>
    <recommendedName>
        <fullName evidence="4">DUF1134 domain-containing protein</fullName>
    </recommendedName>
</protein>
<keyword evidence="3" id="KW-1185">Reference proteome</keyword>
<dbReference type="PATRIC" id="fig|363754.4.peg.2537"/>
<accession>N6V852</accession>
<keyword evidence="1" id="KW-0472">Membrane</keyword>